<reference evidence="1" key="1">
    <citation type="submission" date="2013-10" db="EMBL/GenBank/DDBJ databases">
        <title>Genomic analysis of the causative agents of coccidiosis in chickens.</title>
        <authorList>
            <person name="Reid A.J."/>
            <person name="Blake D."/>
            <person name="Billington K."/>
            <person name="Browne H."/>
            <person name="Dunn M."/>
            <person name="Hung S."/>
            <person name="Kawahara F."/>
            <person name="Miranda-Saavedra D."/>
            <person name="Mourier T."/>
            <person name="Nagra H."/>
            <person name="Otto T.D."/>
            <person name="Rawlings N."/>
            <person name="Sanchez A."/>
            <person name="Sanders M."/>
            <person name="Subramaniam C."/>
            <person name="Tay Y."/>
            <person name="Dear P."/>
            <person name="Doerig C."/>
            <person name="Gruber A."/>
            <person name="Parkinson J."/>
            <person name="Shirley M."/>
            <person name="Wan K.L."/>
            <person name="Berriman M."/>
            <person name="Tomley F."/>
            <person name="Pain A."/>
        </authorList>
    </citation>
    <scope>NUCLEOTIDE SEQUENCE [LARGE SCALE GENOMIC DNA]</scope>
    <source>
        <strain evidence="1">Houghton</strain>
    </source>
</reference>
<accession>U6KPE7</accession>
<name>U6KPE7_EIMTE</name>
<organism evidence="1 2">
    <name type="scientific">Eimeria tenella</name>
    <name type="common">Coccidian parasite</name>
    <dbReference type="NCBI Taxonomy" id="5802"/>
    <lineage>
        <taxon>Eukaryota</taxon>
        <taxon>Sar</taxon>
        <taxon>Alveolata</taxon>
        <taxon>Apicomplexa</taxon>
        <taxon>Conoidasida</taxon>
        <taxon>Coccidia</taxon>
        <taxon>Eucoccidiorida</taxon>
        <taxon>Eimeriorina</taxon>
        <taxon>Eimeriidae</taxon>
        <taxon>Eimeria</taxon>
    </lineage>
</organism>
<dbReference type="OrthoDB" id="10267726at2759"/>
<dbReference type="RefSeq" id="XP_013230715.1">
    <property type="nucleotide sequence ID" value="XM_013375261.1"/>
</dbReference>
<dbReference type="EMBL" id="HG674779">
    <property type="protein sequence ID" value="CDJ39962.1"/>
    <property type="molecule type" value="Genomic_DNA"/>
</dbReference>
<dbReference type="VEuPathDB" id="ToxoDB:ETH_00039075"/>
<protein>
    <submittedName>
        <fullName evidence="1">Uncharacterized protein</fullName>
    </submittedName>
</protein>
<feature type="non-terminal residue" evidence="1">
    <location>
        <position position="155"/>
    </location>
</feature>
<evidence type="ECO:0000313" key="2">
    <source>
        <dbReference type="Proteomes" id="UP000030747"/>
    </source>
</evidence>
<dbReference type="VEuPathDB" id="ToxoDB:ETH2_1325000"/>
<proteinExistence type="predicted"/>
<keyword evidence="2" id="KW-1185">Reference proteome</keyword>
<sequence length="155" mass="17080">MAKKHEKGLCTACRALTAGRRCHPDHNCLQCHHSSHLTPEIREQMRKEAEAIRRQVAEQHAAGKCEPCVSHFAAAAGCGAAEFCCCCHDPQHAQQGSPQHFLALLHQQQRCLPCAPTHSGEQGCPGPSCSYCHHPSHGDKGDKERHFSVVLHKRK</sequence>
<dbReference type="AlphaFoldDB" id="U6KPE7"/>
<gene>
    <name evidence="1" type="ORF">ETH_00039075</name>
</gene>
<evidence type="ECO:0000313" key="1">
    <source>
        <dbReference type="EMBL" id="CDJ39962.1"/>
    </source>
</evidence>
<dbReference type="Proteomes" id="UP000030747">
    <property type="component" value="Unassembled WGS sequence"/>
</dbReference>
<reference evidence="1" key="2">
    <citation type="submission" date="2013-10" db="EMBL/GenBank/DDBJ databases">
        <authorList>
            <person name="Aslett M."/>
        </authorList>
    </citation>
    <scope>NUCLEOTIDE SEQUENCE [LARGE SCALE GENOMIC DNA]</scope>
    <source>
        <strain evidence="1">Houghton</strain>
    </source>
</reference>
<dbReference type="GeneID" id="25256856"/>